<organism evidence="2 3">
    <name type="scientific">Dipteronia sinensis</name>
    <dbReference type="NCBI Taxonomy" id="43782"/>
    <lineage>
        <taxon>Eukaryota</taxon>
        <taxon>Viridiplantae</taxon>
        <taxon>Streptophyta</taxon>
        <taxon>Embryophyta</taxon>
        <taxon>Tracheophyta</taxon>
        <taxon>Spermatophyta</taxon>
        <taxon>Magnoliopsida</taxon>
        <taxon>eudicotyledons</taxon>
        <taxon>Gunneridae</taxon>
        <taxon>Pentapetalae</taxon>
        <taxon>rosids</taxon>
        <taxon>malvids</taxon>
        <taxon>Sapindales</taxon>
        <taxon>Sapindaceae</taxon>
        <taxon>Hippocastanoideae</taxon>
        <taxon>Acereae</taxon>
        <taxon>Dipteronia</taxon>
    </lineage>
</organism>
<proteinExistence type="predicted"/>
<evidence type="ECO:0000313" key="3">
    <source>
        <dbReference type="Proteomes" id="UP001281410"/>
    </source>
</evidence>
<protein>
    <submittedName>
        <fullName evidence="2">Uncharacterized protein</fullName>
    </submittedName>
</protein>
<reference evidence="2" key="1">
    <citation type="journal article" date="2023" name="Plant J.">
        <title>Genome sequences and population genomics provide insights into the demographic history, inbreeding, and mutation load of two 'living fossil' tree species of Dipteronia.</title>
        <authorList>
            <person name="Feng Y."/>
            <person name="Comes H.P."/>
            <person name="Chen J."/>
            <person name="Zhu S."/>
            <person name="Lu R."/>
            <person name="Zhang X."/>
            <person name="Li P."/>
            <person name="Qiu J."/>
            <person name="Olsen K.M."/>
            <person name="Qiu Y."/>
        </authorList>
    </citation>
    <scope>NUCLEOTIDE SEQUENCE</scope>
    <source>
        <strain evidence="2">NBL</strain>
    </source>
</reference>
<name>A0AAE0E0F4_9ROSI</name>
<dbReference type="Proteomes" id="UP001281410">
    <property type="component" value="Unassembled WGS sequence"/>
</dbReference>
<evidence type="ECO:0000256" key="1">
    <source>
        <dbReference type="SAM" id="MobiDB-lite"/>
    </source>
</evidence>
<dbReference type="AlphaFoldDB" id="A0AAE0E0F4"/>
<gene>
    <name evidence="2" type="ORF">Dsin_022819</name>
</gene>
<comment type="caution">
    <text evidence="2">The sequence shown here is derived from an EMBL/GenBank/DDBJ whole genome shotgun (WGS) entry which is preliminary data.</text>
</comment>
<dbReference type="EMBL" id="JANJYJ010000007">
    <property type="protein sequence ID" value="KAK3199404.1"/>
    <property type="molecule type" value="Genomic_DNA"/>
</dbReference>
<feature type="region of interest" description="Disordered" evidence="1">
    <location>
        <begin position="38"/>
        <end position="73"/>
    </location>
</feature>
<accession>A0AAE0E0F4</accession>
<keyword evidence="3" id="KW-1185">Reference proteome</keyword>
<evidence type="ECO:0000313" key="2">
    <source>
        <dbReference type="EMBL" id="KAK3199404.1"/>
    </source>
</evidence>
<sequence length="135" mass="14408">MPTRSHCDPKHHPDLVPALPCLKLQFRDLFPNEAPVADRQISKRKRAAEFSVSGGPTVLDPSPSKDHPDPPPVVVTPPSTTAALVQSHMGPPVGDTRESGLSPSIAAYCRRVAAVIAPVEDNDNLIEGPLSDLLL</sequence>